<keyword evidence="3" id="KW-1185">Reference proteome</keyword>
<organism evidence="2 3">
    <name type="scientific">Prosthecobacter fusiformis</name>
    <dbReference type="NCBI Taxonomy" id="48464"/>
    <lineage>
        <taxon>Bacteria</taxon>
        <taxon>Pseudomonadati</taxon>
        <taxon>Verrucomicrobiota</taxon>
        <taxon>Verrucomicrobiia</taxon>
        <taxon>Verrucomicrobiales</taxon>
        <taxon>Verrucomicrobiaceae</taxon>
        <taxon>Prosthecobacter</taxon>
    </lineage>
</organism>
<gene>
    <name evidence="2" type="ORF">EI77_01906</name>
</gene>
<dbReference type="EMBL" id="SOCA01000002">
    <property type="protein sequence ID" value="TDU73436.1"/>
    <property type="molecule type" value="Genomic_DNA"/>
</dbReference>
<comment type="caution">
    <text evidence="2">The sequence shown here is derived from an EMBL/GenBank/DDBJ whole genome shotgun (WGS) entry which is preliminary data.</text>
</comment>
<dbReference type="InterPro" id="IPR021796">
    <property type="entry name" value="Tll0287-like_dom"/>
</dbReference>
<dbReference type="RefSeq" id="WP_133794966.1">
    <property type="nucleotide sequence ID" value="NZ_SOCA01000002.1"/>
</dbReference>
<name>A0A4R7S6U2_9BACT</name>
<accession>A0A4R7S6U2</accession>
<feature type="domain" description="Tll0287-like" evidence="1">
    <location>
        <begin position="37"/>
        <end position="191"/>
    </location>
</feature>
<dbReference type="Pfam" id="PF11845">
    <property type="entry name" value="Tll0287-like"/>
    <property type="match status" value="1"/>
</dbReference>
<dbReference type="OrthoDB" id="5800769at2"/>
<dbReference type="PROSITE" id="PS51257">
    <property type="entry name" value="PROKAR_LIPOPROTEIN"/>
    <property type="match status" value="1"/>
</dbReference>
<evidence type="ECO:0000313" key="3">
    <source>
        <dbReference type="Proteomes" id="UP000295662"/>
    </source>
</evidence>
<protein>
    <submittedName>
        <fullName evidence="2">Uncharacterized protein DUF3365</fullName>
    </submittedName>
</protein>
<reference evidence="2 3" key="1">
    <citation type="submission" date="2019-03" db="EMBL/GenBank/DDBJ databases">
        <title>Genomic Encyclopedia of Archaeal and Bacterial Type Strains, Phase II (KMG-II): from individual species to whole genera.</title>
        <authorList>
            <person name="Goeker M."/>
        </authorList>
    </citation>
    <scope>NUCLEOTIDE SEQUENCE [LARGE SCALE GENOMIC DNA]</scope>
    <source>
        <strain evidence="2 3">ATCC 25309</strain>
    </source>
</reference>
<proteinExistence type="predicted"/>
<sequence>MKSFTFHIPALAAILGLLSSCGGKSETAVTAGISPQQMADGLHAVMESDRTVYTRAVVNRLQNEEKVIKASEHWQDDKALPLPAQMFRMGAEMVAEKKKGFTYALLSEWPINKQNSPKTDAEKTGLAHIVKNVGQNYYTEETLGGKKYFTAVYPDIAIAAACVKCHNNHDDSPRTDFKEGDVMGGVVIRIPLTVSN</sequence>
<dbReference type="AlphaFoldDB" id="A0A4R7S6U2"/>
<dbReference type="Proteomes" id="UP000295662">
    <property type="component" value="Unassembled WGS sequence"/>
</dbReference>
<evidence type="ECO:0000313" key="2">
    <source>
        <dbReference type="EMBL" id="TDU73436.1"/>
    </source>
</evidence>
<evidence type="ECO:0000259" key="1">
    <source>
        <dbReference type="Pfam" id="PF11845"/>
    </source>
</evidence>